<feature type="compositionally biased region" description="Basic and acidic residues" evidence="1">
    <location>
        <begin position="270"/>
        <end position="295"/>
    </location>
</feature>
<keyword evidence="2" id="KW-0812">Transmembrane</keyword>
<protein>
    <submittedName>
        <fullName evidence="3">Uncharacterized protein</fullName>
    </submittedName>
</protein>
<feature type="compositionally biased region" description="Low complexity" evidence="1">
    <location>
        <begin position="136"/>
        <end position="167"/>
    </location>
</feature>
<proteinExistence type="predicted"/>
<evidence type="ECO:0000256" key="1">
    <source>
        <dbReference type="SAM" id="MobiDB-lite"/>
    </source>
</evidence>
<keyword evidence="2" id="KW-0472">Membrane</keyword>
<feature type="compositionally biased region" description="Basic residues" evidence="1">
    <location>
        <begin position="174"/>
        <end position="183"/>
    </location>
</feature>
<evidence type="ECO:0000256" key="2">
    <source>
        <dbReference type="SAM" id="Phobius"/>
    </source>
</evidence>
<keyword evidence="2" id="KW-1133">Transmembrane helix</keyword>
<accession>A0A4Y7Q8B5</accession>
<organism evidence="3 4">
    <name type="scientific">Rickenella mellea</name>
    <dbReference type="NCBI Taxonomy" id="50990"/>
    <lineage>
        <taxon>Eukaryota</taxon>
        <taxon>Fungi</taxon>
        <taxon>Dikarya</taxon>
        <taxon>Basidiomycota</taxon>
        <taxon>Agaricomycotina</taxon>
        <taxon>Agaricomycetes</taxon>
        <taxon>Hymenochaetales</taxon>
        <taxon>Rickenellaceae</taxon>
        <taxon>Rickenella</taxon>
    </lineage>
</organism>
<feature type="region of interest" description="Disordered" evidence="1">
    <location>
        <begin position="33"/>
        <end position="68"/>
    </location>
</feature>
<feature type="compositionally biased region" description="Basic residues" evidence="1">
    <location>
        <begin position="119"/>
        <end position="130"/>
    </location>
</feature>
<evidence type="ECO:0000313" key="4">
    <source>
        <dbReference type="Proteomes" id="UP000294933"/>
    </source>
</evidence>
<feature type="transmembrane region" description="Helical" evidence="2">
    <location>
        <begin position="12"/>
        <end position="32"/>
    </location>
</feature>
<reference evidence="3 4" key="1">
    <citation type="submission" date="2018-06" db="EMBL/GenBank/DDBJ databases">
        <title>A transcriptomic atlas of mushroom development highlights an independent origin of complex multicellularity.</title>
        <authorList>
            <consortium name="DOE Joint Genome Institute"/>
            <person name="Krizsan K."/>
            <person name="Almasi E."/>
            <person name="Merenyi Z."/>
            <person name="Sahu N."/>
            <person name="Viragh M."/>
            <person name="Koszo T."/>
            <person name="Mondo S."/>
            <person name="Kiss B."/>
            <person name="Balint B."/>
            <person name="Kues U."/>
            <person name="Barry K."/>
            <person name="Hegedus J.C."/>
            <person name="Henrissat B."/>
            <person name="Johnson J."/>
            <person name="Lipzen A."/>
            <person name="Ohm R."/>
            <person name="Nagy I."/>
            <person name="Pangilinan J."/>
            <person name="Yan J."/>
            <person name="Xiong Y."/>
            <person name="Grigoriev I.V."/>
            <person name="Hibbett D.S."/>
            <person name="Nagy L.G."/>
        </authorList>
    </citation>
    <scope>NUCLEOTIDE SEQUENCE [LARGE SCALE GENOMIC DNA]</scope>
    <source>
        <strain evidence="3 4">SZMC22713</strain>
    </source>
</reference>
<feature type="compositionally biased region" description="Acidic residues" evidence="1">
    <location>
        <begin position="259"/>
        <end position="269"/>
    </location>
</feature>
<name>A0A4Y7Q8B5_9AGAM</name>
<keyword evidence="4" id="KW-1185">Reference proteome</keyword>
<dbReference type="VEuPathDB" id="FungiDB:BD410DRAFT_820746"/>
<gene>
    <name evidence="3" type="ORF">BD410DRAFT_820746</name>
</gene>
<feature type="compositionally biased region" description="Basic and acidic residues" evidence="1">
    <location>
        <begin position="397"/>
        <end position="434"/>
    </location>
</feature>
<feature type="compositionally biased region" description="Polar residues" evidence="1">
    <location>
        <begin position="232"/>
        <end position="256"/>
    </location>
</feature>
<dbReference type="EMBL" id="ML170169">
    <property type="protein sequence ID" value="TDL23834.1"/>
    <property type="molecule type" value="Genomic_DNA"/>
</dbReference>
<dbReference type="Proteomes" id="UP000294933">
    <property type="component" value="Unassembled WGS sequence"/>
</dbReference>
<sequence>MGSSQSSLTPGMIVAGAVGAGTAATYIVWAVARSGTRPSKPIPPPETSDQTPRAAKKPKKKGKDVDSDFDEIIAQAQAAAQKEKEALAKARVVEFPEIVPGTFDPGMASMDSEPPAAKSGKKKKKAKKVAKPGTDTAALSASATTASLLAESTAPDPESEAEAASAPVPTPAPKKGKKSKSKKASVAPSEQPARPSTPKAGSSSSKPVTANPQTIAEEGPWTRVETRRRTSAEQQASQGDLAASLTSVTETSSAPTEKSDDDDNDDEAATQEKRRTFEEKMLPKPRKTGVEDMLEKPQYPEISRVIRVKPGPEDKPAQGFTWADYEDVAHPGSQYVEGDAGADSSADGDDGGWGVVKSRKRSKFERAPSSSSSVPGIVQSRSTAPETLTKRQRQNAAKRDAAKADKDAAEEDRQRRLAAHKRELERTKMDEQWKKTSKKQPSGGMVAAVSEKGSLVWD</sequence>
<dbReference type="AlphaFoldDB" id="A0A4Y7Q8B5"/>
<dbReference type="OrthoDB" id="2564465at2759"/>
<feature type="region of interest" description="Disordered" evidence="1">
    <location>
        <begin position="91"/>
        <end position="458"/>
    </location>
</feature>
<feature type="compositionally biased region" description="Polar residues" evidence="1">
    <location>
        <begin position="199"/>
        <end position="214"/>
    </location>
</feature>
<evidence type="ECO:0000313" key="3">
    <source>
        <dbReference type="EMBL" id="TDL23834.1"/>
    </source>
</evidence>